<evidence type="ECO:0000256" key="1">
    <source>
        <dbReference type="ARBA" id="ARBA00004533"/>
    </source>
</evidence>
<sequence length="943" mass="98318">MSDNSAGAGAAEPEIETARRSLLSRVSIVWLVPVVALLISLAVVWQSYANRGTLIQLRFADASGVRADETQLRYRDVVVGVVETVTFTDDLESVLIDVLVDQNIAPYIDADAKFWIVSPEVSAQGVTGLDTVLGGVYIQGAWDSTIAADDAPTTFAGLARAPLNVYAEEGVTFQLRGTDATGLNDNAPILYRGITVGRVGNLRLAEDGVSVIADAFVRAPESRLVNSATRFWDTSGFTFRFGAQGATLDVNSLSSLVSGGVAFETSVSGGAGLAENPVFRLYPEAEAARASVFGNTGGEPVSFTVVFDDSVPGLEVGANVEFGGIRVGRVAALTGILDETQFGDGGVRLLVTLELQPGQMGLEPDAAPEDVLDFLQFAVANGLRAQLQSASLLGGLQVSLDQFDDVPPAAIEVEAEPYPRLPSIPAEISDFTDTAEGVFRRVNALPIEELLDNANRVMVNVNRLLSSEGVIETPEEVLALLGDIRALIASDAIQGLPGQAAGTMGALQSTAEELQGVVRQLSEADAVAALVSALDAAEEAANAVYEAVDEMPETLATVDAAVAEIETLIATVNRLPLESVVAEVEGSVAALRELLAAPATQGLTGDVSDLLGEVEGLVAEIRAAGLVETATATLDEARAAVTELSARVGPLLDEAQRALVTAQATIDGVPEVVENVERLTADLDTFVLGLNDLPLDAVIANLNSLLTSIDVIASAESTQAVPERVNALLSEARGLVAQLAESGLIAQANDTLIATETAVNDIVAALRPVLDEARRAAESLAAAADTAPEIAERAKRVADRIELFVNDAADLPLEEIGARASTLLQSADALISSAETQRLPGALSDALDEANRLLVQIQEGGVVENASDALASIGDAADRLPLLLDDVGALLTRTGDVVGGYQSDGPLGTQVRSALREIRQAASSVDSLARQIERSPNSLLFGR</sequence>
<evidence type="ECO:0000256" key="5">
    <source>
        <dbReference type="ARBA" id="ARBA00022989"/>
    </source>
</evidence>
<name>A0A4R6ADU3_9RHOB</name>
<accession>A0A4R6ADU3</accession>
<keyword evidence="4 7" id="KW-0812">Transmembrane</keyword>
<evidence type="ECO:0000313" key="9">
    <source>
        <dbReference type="EMBL" id="TDL81295.1"/>
    </source>
</evidence>
<comment type="subcellular location">
    <subcellularLocation>
        <location evidence="1">Cell inner membrane</location>
    </subcellularLocation>
</comment>
<dbReference type="Pfam" id="PF02470">
    <property type="entry name" value="MlaD"/>
    <property type="match status" value="3"/>
</dbReference>
<dbReference type="Proteomes" id="UP000295701">
    <property type="component" value="Unassembled WGS sequence"/>
</dbReference>
<dbReference type="GO" id="GO:0005886">
    <property type="term" value="C:plasma membrane"/>
    <property type="evidence" value="ECO:0007669"/>
    <property type="project" value="UniProtKB-SubCell"/>
</dbReference>
<dbReference type="PANTHER" id="PTHR30462">
    <property type="entry name" value="INTERMEMBRANE TRANSPORT PROTEIN PQIB-RELATED"/>
    <property type="match status" value="1"/>
</dbReference>
<protein>
    <submittedName>
        <fullName evidence="9">MCE family protein</fullName>
    </submittedName>
</protein>
<dbReference type="AlphaFoldDB" id="A0A4R6ADU3"/>
<dbReference type="OrthoDB" id="9806984at2"/>
<keyword evidence="3" id="KW-0997">Cell inner membrane</keyword>
<keyword evidence="5 7" id="KW-1133">Transmembrane helix</keyword>
<dbReference type="PANTHER" id="PTHR30462:SF0">
    <property type="entry name" value="INTERMEMBRANE TRANSPORT PROTEIN YEBT"/>
    <property type="match status" value="1"/>
</dbReference>
<keyword evidence="2" id="KW-1003">Cell membrane</keyword>
<organism evidence="9 10">
    <name type="scientific">Palleronia sediminis</name>
    <dbReference type="NCBI Taxonomy" id="2547833"/>
    <lineage>
        <taxon>Bacteria</taxon>
        <taxon>Pseudomonadati</taxon>
        <taxon>Pseudomonadota</taxon>
        <taxon>Alphaproteobacteria</taxon>
        <taxon>Rhodobacterales</taxon>
        <taxon>Roseobacteraceae</taxon>
        <taxon>Palleronia</taxon>
    </lineage>
</organism>
<proteinExistence type="predicted"/>
<gene>
    <name evidence="9" type="ORF">E2L08_06395</name>
</gene>
<keyword evidence="6 7" id="KW-0472">Membrane</keyword>
<feature type="domain" description="Mce/MlaD" evidence="8">
    <location>
        <begin position="301"/>
        <end position="402"/>
    </location>
</feature>
<reference evidence="9 10" key="1">
    <citation type="submission" date="2019-03" db="EMBL/GenBank/DDBJ databases">
        <title>Primorskyibacter sp. SS33 isolated from sediments.</title>
        <authorList>
            <person name="Xunke S."/>
        </authorList>
    </citation>
    <scope>NUCLEOTIDE SEQUENCE [LARGE SCALE GENOMIC DNA]</scope>
    <source>
        <strain evidence="9 10">SS33</strain>
    </source>
</reference>
<evidence type="ECO:0000256" key="7">
    <source>
        <dbReference type="SAM" id="Phobius"/>
    </source>
</evidence>
<keyword evidence="10" id="KW-1185">Reference proteome</keyword>
<dbReference type="InterPro" id="IPR051800">
    <property type="entry name" value="PqiA-PqiB_transport"/>
</dbReference>
<dbReference type="EMBL" id="SNAA01000005">
    <property type="protein sequence ID" value="TDL81295.1"/>
    <property type="molecule type" value="Genomic_DNA"/>
</dbReference>
<evidence type="ECO:0000259" key="8">
    <source>
        <dbReference type="Pfam" id="PF02470"/>
    </source>
</evidence>
<dbReference type="RefSeq" id="WP_133396239.1">
    <property type="nucleotide sequence ID" value="NZ_SNAA01000005.1"/>
</dbReference>
<feature type="domain" description="Mce/MlaD" evidence="8">
    <location>
        <begin position="52"/>
        <end position="139"/>
    </location>
</feature>
<feature type="domain" description="Mce/MlaD" evidence="8">
    <location>
        <begin position="170"/>
        <end position="228"/>
    </location>
</feature>
<evidence type="ECO:0000256" key="4">
    <source>
        <dbReference type="ARBA" id="ARBA00022692"/>
    </source>
</evidence>
<evidence type="ECO:0000313" key="10">
    <source>
        <dbReference type="Proteomes" id="UP000295701"/>
    </source>
</evidence>
<evidence type="ECO:0000256" key="3">
    <source>
        <dbReference type="ARBA" id="ARBA00022519"/>
    </source>
</evidence>
<evidence type="ECO:0000256" key="2">
    <source>
        <dbReference type="ARBA" id="ARBA00022475"/>
    </source>
</evidence>
<dbReference type="InterPro" id="IPR003399">
    <property type="entry name" value="Mce/MlaD"/>
</dbReference>
<feature type="transmembrane region" description="Helical" evidence="7">
    <location>
        <begin position="28"/>
        <end position="48"/>
    </location>
</feature>
<evidence type="ECO:0000256" key="6">
    <source>
        <dbReference type="ARBA" id="ARBA00023136"/>
    </source>
</evidence>
<comment type="caution">
    <text evidence="9">The sequence shown here is derived from an EMBL/GenBank/DDBJ whole genome shotgun (WGS) entry which is preliminary data.</text>
</comment>